<proteinExistence type="predicted"/>
<feature type="region of interest" description="Disordered" evidence="1">
    <location>
        <begin position="59"/>
        <end position="100"/>
    </location>
</feature>
<name>A0ABQ5R447_9ACTN</name>
<evidence type="ECO:0000256" key="1">
    <source>
        <dbReference type="SAM" id="MobiDB-lite"/>
    </source>
</evidence>
<organism evidence="2 3">
    <name type="scientific">Phytohabitans aurantiacus</name>
    <dbReference type="NCBI Taxonomy" id="3016789"/>
    <lineage>
        <taxon>Bacteria</taxon>
        <taxon>Bacillati</taxon>
        <taxon>Actinomycetota</taxon>
        <taxon>Actinomycetes</taxon>
        <taxon>Micromonosporales</taxon>
        <taxon>Micromonosporaceae</taxon>
    </lineage>
</organism>
<reference evidence="2" key="1">
    <citation type="submission" date="2022-12" db="EMBL/GenBank/DDBJ databases">
        <title>New Phytohabitans aurantiacus sp. RD004123 nov., an actinomycete isolated from soil.</title>
        <authorList>
            <person name="Triningsih D.W."/>
            <person name="Harunari E."/>
            <person name="Igarashi Y."/>
        </authorList>
    </citation>
    <scope>NUCLEOTIDE SEQUENCE</scope>
    <source>
        <strain evidence="2">RD004123</strain>
    </source>
</reference>
<comment type="caution">
    <text evidence="2">The sequence shown here is derived from an EMBL/GenBank/DDBJ whole genome shotgun (WGS) entry which is preliminary data.</text>
</comment>
<accession>A0ABQ5R447</accession>
<evidence type="ECO:0000313" key="3">
    <source>
        <dbReference type="Proteomes" id="UP001144280"/>
    </source>
</evidence>
<gene>
    <name evidence="2" type="ORF">Pa4123_68300</name>
</gene>
<feature type="region of interest" description="Disordered" evidence="1">
    <location>
        <begin position="20"/>
        <end position="43"/>
    </location>
</feature>
<evidence type="ECO:0000313" key="2">
    <source>
        <dbReference type="EMBL" id="GLI01554.1"/>
    </source>
</evidence>
<protein>
    <submittedName>
        <fullName evidence="2">Uncharacterized protein</fullName>
    </submittedName>
</protein>
<dbReference type="Proteomes" id="UP001144280">
    <property type="component" value="Unassembled WGS sequence"/>
</dbReference>
<sequence length="100" mass="10961">MRARRAGSTYRLRAVVLERLATGTRGRPHRATGNSRPGNPRSNIARILSAKDVAMRRNHVGTAGDGRHHQPVRRLRCTGASSRRLADTPYVVSRPSAPGK</sequence>
<dbReference type="EMBL" id="BSDI01000046">
    <property type="protein sequence ID" value="GLI01554.1"/>
    <property type="molecule type" value="Genomic_DNA"/>
</dbReference>
<keyword evidence="3" id="KW-1185">Reference proteome</keyword>
<feature type="compositionally biased region" description="Polar residues" evidence="1">
    <location>
        <begin position="32"/>
        <end position="42"/>
    </location>
</feature>